<dbReference type="PANTHER" id="PTHR33223">
    <property type="entry name" value="CCHC-TYPE DOMAIN-CONTAINING PROTEIN"/>
    <property type="match status" value="1"/>
</dbReference>
<comment type="caution">
    <text evidence="3">The sequence shown here is derived from an EMBL/GenBank/DDBJ whole genome shotgun (WGS) entry which is preliminary data.</text>
</comment>
<accession>A0AAD8K324</accession>
<sequence>MQQRFLEEFFTAQKTNDARHSLRSFQQQSGEMFHEAFERFNLMIKNCPHHGIELWELLNAFHEGLHSEDARDLMSITNGTVGTNYEQDDWAFLEQMAVTSKRKAQSSRRARPIITRAPVHAVDDGNVQTTNQVYNVCTNCNELGHTVDYCTMTLEQMEEVNAIQGQGDGGRNYNMNSNTYHPGLRNHPNFSYGNPANQSNPNFQGKPQGNYVPRQQYQSPQGNYRGGNNQGWQRPFQATGNDQGNASG</sequence>
<dbReference type="EMBL" id="JAUHHV010000008">
    <property type="protein sequence ID" value="KAK1414883.1"/>
    <property type="molecule type" value="Genomic_DNA"/>
</dbReference>
<reference evidence="3" key="1">
    <citation type="journal article" date="2023" name="bioRxiv">
        <title>Improved chromosome-level genome assembly for marigold (Tagetes erecta).</title>
        <authorList>
            <person name="Jiang F."/>
            <person name="Yuan L."/>
            <person name="Wang S."/>
            <person name="Wang H."/>
            <person name="Xu D."/>
            <person name="Wang A."/>
            <person name="Fan W."/>
        </authorList>
    </citation>
    <scope>NUCLEOTIDE SEQUENCE</scope>
    <source>
        <strain evidence="3">WSJ</strain>
        <tissue evidence="3">Leaf</tissue>
    </source>
</reference>
<dbReference type="Pfam" id="PF03732">
    <property type="entry name" value="Retrotrans_gag"/>
    <property type="match status" value="1"/>
</dbReference>
<name>A0AAD8K324_TARER</name>
<evidence type="ECO:0000256" key="1">
    <source>
        <dbReference type="SAM" id="MobiDB-lite"/>
    </source>
</evidence>
<feature type="domain" description="Retrotransposon gag" evidence="2">
    <location>
        <begin position="2"/>
        <end position="66"/>
    </location>
</feature>
<evidence type="ECO:0000259" key="2">
    <source>
        <dbReference type="Pfam" id="PF03732"/>
    </source>
</evidence>
<dbReference type="AlphaFoldDB" id="A0AAD8K324"/>
<keyword evidence="4" id="KW-1185">Reference proteome</keyword>
<feature type="compositionally biased region" description="Polar residues" evidence="1">
    <location>
        <begin position="188"/>
        <end position="223"/>
    </location>
</feature>
<dbReference type="PANTHER" id="PTHR33223:SF11">
    <property type="entry name" value="ELEMENT PROTEIN, PUTATIVE-RELATED"/>
    <property type="match status" value="1"/>
</dbReference>
<protein>
    <recommendedName>
        <fullName evidence="2">Retrotransposon gag domain-containing protein</fullName>
    </recommendedName>
</protein>
<organism evidence="3 4">
    <name type="scientific">Tagetes erecta</name>
    <name type="common">African marigold</name>
    <dbReference type="NCBI Taxonomy" id="13708"/>
    <lineage>
        <taxon>Eukaryota</taxon>
        <taxon>Viridiplantae</taxon>
        <taxon>Streptophyta</taxon>
        <taxon>Embryophyta</taxon>
        <taxon>Tracheophyta</taxon>
        <taxon>Spermatophyta</taxon>
        <taxon>Magnoliopsida</taxon>
        <taxon>eudicotyledons</taxon>
        <taxon>Gunneridae</taxon>
        <taxon>Pentapetalae</taxon>
        <taxon>asterids</taxon>
        <taxon>campanulids</taxon>
        <taxon>Asterales</taxon>
        <taxon>Asteraceae</taxon>
        <taxon>Asteroideae</taxon>
        <taxon>Heliantheae alliance</taxon>
        <taxon>Tageteae</taxon>
        <taxon>Tagetes</taxon>
    </lineage>
</organism>
<dbReference type="InterPro" id="IPR005162">
    <property type="entry name" value="Retrotrans_gag_dom"/>
</dbReference>
<gene>
    <name evidence="3" type="ORF">QVD17_30644</name>
</gene>
<feature type="region of interest" description="Disordered" evidence="1">
    <location>
        <begin position="165"/>
        <end position="248"/>
    </location>
</feature>
<feature type="compositionally biased region" description="Polar residues" evidence="1">
    <location>
        <begin position="230"/>
        <end position="248"/>
    </location>
</feature>
<proteinExistence type="predicted"/>
<evidence type="ECO:0000313" key="4">
    <source>
        <dbReference type="Proteomes" id="UP001229421"/>
    </source>
</evidence>
<dbReference type="Proteomes" id="UP001229421">
    <property type="component" value="Unassembled WGS sequence"/>
</dbReference>
<evidence type="ECO:0000313" key="3">
    <source>
        <dbReference type="EMBL" id="KAK1414883.1"/>
    </source>
</evidence>